<accession>A0A0F8YJP7</accession>
<evidence type="ECO:0000313" key="1">
    <source>
        <dbReference type="EMBL" id="KKK73920.1"/>
    </source>
</evidence>
<name>A0A0F8YJP7_9ZZZZ</name>
<dbReference type="AlphaFoldDB" id="A0A0F8YJP7"/>
<protein>
    <submittedName>
        <fullName evidence="1">Uncharacterized protein</fullName>
    </submittedName>
</protein>
<sequence>MIIDRRFRGPPESGHGGYVCGVVAGLIGGTAEVTLRRPPPLGRPLEVMRHDGSGISLRDDQTVVAEGAPASVEIDVPGPVGFSDAEVASRSYIGLRKPAFPTCFGCGTQRAEGDGLRLFAGRV</sequence>
<feature type="non-terminal residue" evidence="1">
    <location>
        <position position="123"/>
    </location>
</feature>
<reference evidence="1" key="1">
    <citation type="journal article" date="2015" name="Nature">
        <title>Complex archaea that bridge the gap between prokaryotes and eukaryotes.</title>
        <authorList>
            <person name="Spang A."/>
            <person name="Saw J.H."/>
            <person name="Jorgensen S.L."/>
            <person name="Zaremba-Niedzwiedzka K."/>
            <person name="Martijn J."/>
            <person name="Lind A.E."/>
            <person name="van Eijk R."/>
            <person name="Schleper C."/>
            <person name="Guy L."/>
            <person name="Ettema T.J."/>
        </authorList>
    </citation>
    <scope>NUCLEOTIDE SEQUENCE</scope>
</reference>
<proteinExistence type="predicted"/>
<gene>
    <name evidence="1" type="ORF">LCGC14_2888970</name>
</gene>
<dbReference type="EMBL" id="LAZR01056562">
    <property type="protein sequence ID" value="KKK73920.1"/>
    <property type="molecule type" value="Genomic_DNA"/>
</dbReference>
<comment type="caution">
    <text evidence="1">The sequence shown here is derived from an EMBL/GenBank/DDBJ whole genome shotgun (WGS) entry which is preliminary data.</text>
</comment>
<organism evidence="1">
    <name type="scientific">marine sediment metagenome</name>
    <dbReference type="NCBI Taxonomy" id="412755"/>
    <lineage>
        <taxon>unclassified sequences</taxon>
        <taxon>metagenomes</taxon>
        <taxon>ecological metagenomes</taxon>
    </lineage>
</organism>